<evidence type="ECO:0000313" key="3">
    <source>
        <dbReference type="EMBL" id="RYP85071.1"/>
    </source>
</evidence>
<evidence type="ECO:0000256" key="1">
    <source>
        <dbReference type="SAM" id="MobiDB-lite"/>
    </source>
</evidence>
<comment type="caution">
    <text evidence="3">The sequence shown here is derived from an EMBL/GenBank/DDBJ whole genome shotgun (WGS) entry which is preliminary data.</text>
</comment>
<dbReference type="Gene3D" id="3.40.50.10330">
    <property type="entry name" value="Probable inorganic polyphosphate/atp-NAD kinase, domain 1"/>
    <property type="match status" value="1"/>
</dbReference>
<accession>A0A4Q4ZCN9</accession>
<dbReference type="OrthoDB" id="3208200at2"/>
<gene>
    <name evidence="3" type="ORF">EKO23_13890</name>
</gene>
<dbReference type="Pfam" id="PF00781">
    <property type="entry name" value="DAGK_cat"/>
    <property type="match status" value="1"/>
</dbReference>
<feature type="compositionally biased region" description="Basic and acidic residues" evidence="1">
    <location>
        <begin position="321"/>
        <end position="339"/>
    </location>
</feature>
<dbReference type="InterPro" id="IPR001206">
    <property type="entry name" value="Diacylglycerol_kinase_cat_dom"/>
</dbReference>
<protein>
    <recommendedName>
        <fullName evidence="2">DAGKc domain-containing protein</fullName>
    </recommendedName>
</protein>
<name>A0A4Q4ZCN9_9ACTN</name>
<dbReference type="SUPFAM" id="SSF111331">
    <property type="entry name" value="NAD kinase/diacylglycerol kinase-like"/>
    <property type="match status" value="1"/>
</dbReference>
<keyword evidence="4" id="KW-1185">Reference proteome</keyword>
<dbReference type="Gene3D" id="2.60.200.40">
    <property type="match status" value="1"/>
</dbReference>
<evidence type="ECO:0000313" key="4">
    <source>
        <dbReference type="Proteomes" id="UP000295198"/>
    </source>
</evidence>
<evidence type="ECO:0000259" key="2">
    <source>
        <dbReference type="PROSITE" id="PS50146"/>
    </source>
</evidence>
<dbReference type="GO" id="GO:0016301">
    <property type="term" value="F:kinase activity"/>
    <property type="evidence" value="ECO:0007669"/>
    <property type="project" value="InterPro"/>
</dbReference>
<dbReference type="InterPro" id="IPR017438">
    <property type="entry name" value="ATP-NAD_kinase_N"/>
</dbReference>
<dbReference type="InterPro" id="IPR016064">
    <property type="entry name" value="NAD/diacylglycerol_kinase_sf"/>
</dbReference>
<dbReference type="Proteomes" id="UP000295198">
    <property type="component" value="Unassembled WGS sequence"/>
</dbReference>
<proteinExistence type="predicted"/>
<feature type="domain" description="DAGKc" evidence="2">
    <location>
        <begin position="35"/>
        <end position="162"/>
    </location>
</feature>
<dbReference type="PROSITE" id="PS50146">
    <property type="entry name" value="DAGK"/>
    <property type="match status" value="1"/>
</dbReference>
<organism evidence="3 4">
    <name type="scientific">Nocardioides guangzhouensis</name>
    <dbReference type="NCBI Taxonomy" id="2497878"/>
    <lineage>
        <taxon>Bacteria</taxon>
        <taxon>Bacillati</taxon>
        <taxon>Actinomycetota</taxon>
        <taxon>Actinomycetes</taxon>
        <taxon>Propionibacteriales</taxon>
        <taxon>Nocardioidaceae</taxon>
        <taxon>Nocardioides</taxon>
    </lineage>
</organism>
<dbReference type="EMBL" id="SDKM01000019">
    <property type="protein sequence ID" value="RYP85071.1"/>
    <property type="molecule type" value="Genomic_DNA"/>
</dbReference>
<dbReference type="AlphaFoldDB" id="A0A4Q4ZCN9"/>
<sequence length="339" mass="35235">MSGTAAGHDGDPPLTSPHQALPERRLTRLGWSPAATPKELVLFVNPRSGGGAAKRNGLVEGARERGIQAVVLDPGQSLATLVDQAVAAGADALGMAGGDGSLALVAAAAATHGLPFICVPAGTRNHFALDLGVDRHDVAGALDAFHHGFERRIDLAEVNGRPFLNNVSLGIYGEAVRHPEYRDAKVRTLVETARHVLGPSGKTPALRLVDDAGREHARLAVVLVSNNPYATDRPVVGSRPSLDSGLLGILILDAPGDPPPPGRAWSAPDFEVSAPATVAAGIDGEAVMLDAPLLRFTVRPSVLRVRIASHHPGASPSARLPRAESRRTTSPGDDRGGPR</sequence>
<reference evidence="3 4" key="1">
    <citation type="submission" date="2019-01" db="EMBL/GenBank/DDBJ databases">
        <title>Nocardioides guangzhouensis sp. nov., an actinobacterium isolated from soil.</title>
        <authorList>
            <person name="Fu Y."/>
            <person name="Cai Y."/>
            <person name="Lin Z."/>
            <person name="Chen P."/>
        </authorList>
    </citation>
    <scope>NUCLEOTIDE SEQUENCE [LARGE SCALE GENOMIC DNA]</scope>
    <source>
        <strain evidence="3 4">130</strain>
    </source>
</reference>
<feature type="region of interest" description="Disordered" evidence="1">
    <location>
        <begin position="309"/>
        <end position="339"/>
    </location>
</feature>
<feature type="region of interest" description="Disordered" evidence="1">
    <location>
        <begin position="1"/>
        <end position="21"/>
    </location>
</feature>